<dbReference type="Pfam" id="PF03480">
    <property type="entry name" value="DctP"/>
    <property type="match status" value="1"/>
</dbReference>
<feature type="signal peptide" evidence="2">
    <location>
        <begin position="1"/>
        <end position="26"/>
    </location>
</feature>
<dbReference type="GO" id="GO:0030288">
    <property type="term" value="C:outer membrane-bounded periplasmic space"/>
    <property type="evidence" value="ECO:0007669"/>
    <property type="project" value="InterPro"/>
</dbReference>
<dbReference type="GO" id="GO:0030246">
    <property type="term" value="F:carbohydrate binding"/>
    <property type="evidence" value="ECO:0007669"/>
    <property type="project" value="TreeGrafter"/>
</dbReference>
<dbReference type="InterPro" id="IPR018389">
    <property type="entry name" value="DctP_fam"/>
</dbReference>
<evidence type="ECO:0000256" key="2">
    <source>
        <dbReference type="SAM" id="SignalP"/>
    </source>
</evidence>
<dbReference type="OrthoDB" id="9794826at2"/>
<dbReference type="PIRSF" id="PIRSF006470">
    <property type="entry name" value="DctB"/>
    <property type="match status" value="1"/>
</dbReference>
<sequence>MKLRAFLTATAAAATLLTLGLPAAHAQQPAGYKSEYRMSLVLGTAFPWGKGGEIWANKVKEKTNGRINIKLYPGVSLIQGDQTREFSALRQGVIDMAIGSTINWSPQVKQLNLFSLPFLCPDYAAVDAVTQGDVGKQIFKTLEKAGVVPLAWGENGYREISNSKHPIKSPADLKGLKIRVVGSPLFLDTFTALGANPTQMSWADAQPAMASGAVDGQENPISVFMAAKLHNVAQKYVTMWGYMNDPLVFVVNKDVWNSWTPQDREAVRQAAIEAGQEEIAIARKGMVEPGKPLLKELAANGVQVTELSAAEREAFAKATRPVFDKWKGPIGADLVNAAEKAIAARKQ</sequence>
<keyword evidence="4" id="KW-1185">Reference proteome</keyword>
<dbReference type="AlphaFoldDB" id="A0A1G9S2S3"/>
<dbReference type="PANTHER" id="PTHR33376:SF2">
    <property type="entry name" value="DICARBOXYLATE-BINDING PERIPLASMIC PROTEIN"/>
    <property type="match status" value="1"/>
</dbReference>
<dbReference type="InterPro" id="IPR038404">
    <property type="entry name" value="TRAP_DctP_sf"/>
</dbReference>
<dbReference type="STRING" id="1527607.SAMN05428957_10469"/>
<gene>
    <name evidence="3" type="ORF">SAMN05428957_10469</name>
</gene>
<keyword evidence="3" id="KW-0675">Receptor</keyword>
<name>A0A1G9S2S3_9BURK</name>
<protein>
    <submittedName>
        <fullName evidence="3">Tripartite ATP-independent transporter solute receptor, DctP family</fullName>
    </submittedName>
</protein>
<keyword evidence="1 2" id="KW-0732">Signal</keyword>
<dbReference type="Proteomes" id="UP000198552">
    <property type="component" value="Unassembled WGS sequence"/>
</dbReference>
<dbReference type="NCBIfam" id="NF037995">
    <property type="entry name" value="TRAP_S1"/>
    <property type="match status" value="1"/>
</dbReference>
<dbReference type="EMBL" id="FNHP01000004">
    <property type="protein sequence ID" value="SDM29783.1"/>
    <property type="molecule type" value="Genomic_DNA"/>
</dbReference>
<dbReference type="Gene3D" id="3.40.190.170">
    <property type="entry name" value="Bacterial extracellular solute-binding protein, family 7"/>
    <property type="match status" value="1"/>
</dbReference>
<dbReference type="NCBIfam" id="TIGR00787">
    <property type="entry name" value="dctP"/>
    <property type="match status" value="1"/>
</dbReference>
<feature type="chain" id="PRO_5011438554" evidence="2">
    <location>
        <begin position="27"/>
        <end position="347"/>
    </location>
</feature>
<proteinExistence type="predicted"/>
<evidence type="ECO:0000256" key="1">
    <source>
        <dbReference type="ARBA" id="ARBA00022729"/>
    </source>
</evidence>
<dbReference type="CDD" id="cd13678">
    <property type="entry name" value="PBP2_TRAP_DctP10"/>
    <property type="match status" value="1"/>
</dbReference>
<dbReference type="SUPFAM" id="SSF53850">
    <property type="entry name" value="Periplasmic binding protein-like II"/>
    <property type="match status" value="1"/>
</dbReference>
<dbReference type="PANTHER" id="PTHR33376">
    <property type="match status" value="1"/>
</dbReference>
<organism evidence="3 4">
    <name type="scientific">Oryzisolibacter propanilivorax</name>
    <dbReference type="NCBI Taxonomy" id="1527607"/>
    <lineage>
        <taxon>Bacteria</taxon>
        <taxon>Pseudomonadati</taxon>
        <taxon>Pseudomonadota</taxon>
        <taxon>Betaproteobacteria</taxon>
        <taxon>Burkholderiales</taxon>
        <taxon>Comamonadaceae</taxon>
        <taxon>Oryzisolibacter</taxon>
    </lineage>
</organism>
<dbReference type="GO" id="GO:0055085">
    <property type="term" value="P:transmembrane transport"/>
    <property type="evidence" value="ECO:0007669"/>
    <property type="project" value="InterPro"/>
</dbReference>
<dbReference type="InterPro" id="IPR004682">
    <property type="entry name" value="TRAP_DctP"/>
</dbReference>
<reference evidence="4" key="1">
    <citation type="submission" date="2016-10" db="EMBL/GenBank/DDBJ databases">
        <authorList>
            <person name="Varghese N."/>
            <person name="Submissions S."/>
        </authorList>
    </citation>
    <scope>NUCLEOTIDE SEQUENCE [LARGE SCALE GENOMIC DNA]</scope>
    <source>
        <strain evidence="4">EPL6</strain>
    </source>
</reference>
<evidence type="ECO:0000313" key="3">
    <source>
        <dbReference type="EMBL" id="SDM29783.1"/>
    </source>
</evidence>
<evidence type="ECO:0000313" key="4">
    <source>
        <dbReference type="Proteomes" id="UP000198552"/>
    </source>
</evidence>
<dbReference type="RefSeq" id="WP_091568762.1">
    <property type="nucleotide sequence ID" value="NZ_FNHP01000004.1"/>
</dbReference>
<accession>A0A1G9S2S3</accession>